<protein>
    <recommendedName>
        <fullName evidence="4">AG2 protein</fullName>
    </recommendedName>
</protein>
<accession>A0ABY3XQS5</accession>
<dbReference type="RefSeq" id="WP_242750776.1">
    <property type="nucleotide sequence ID" value="NZ_CP093846.1"/>
</dbReference>
<feature type="region of interest" description="Disordered" evidence="1">
    <location>
        <begin position="685"/>
        <end position="719"/>
    </location>
</feature>
<feature type="compositionally biased region" description="Basic and acidic residues" evidence="1">
    <location>
        <begin position="710"/>
        <end position="719"/>
    </location>
</feature>
<sequence length="719" mass="77802">MDIPTVGQLRDLRLGKLNTAITDWTETVERLRTLATGEGGKGGGAGSKGAGVTAIGLNSAAAKATWTGKNATVTRGFVTKTATQFSELVDEAEDVLGILKSARKAFKQHKEDLETVVTDVAKDNVYVHDNNTVKGAVPSGAAAGDADIKPPTQAQLDAAEKRVKRVLWEAGESNRIAARELRAMAKRKHDFSGSAANSLKKADRRQGEVDAQYWTKRLKDGDVKVWELDEKELEKFNETLRDQRDNPAFTENFATGMGAEGTLQFWRDLADPGHGDTPTGDRAKLLDHIQGNLSMTLANATRVDSPAMAKWENDIINAGTKQFGHEGIMAKPYGFQIMSSLMGKGKFDDGFLDKYGDAVYKFERSKPDAPSAWGLVGMGTDLDPGDKSTGADPMTGYLKALSHNPDAATHVFNDPDKADYFLKDQDHGGRVWFDEDQPDSTGPDDGVKLPSREALGDALFAAGSGMNPDDPAAEYVKHTTAHDDVFDKALERLAGQKDEMPAELRDDMAKLIGNHGTDAHLTMGGSNEEQTLDRSDLLEVSKQVSRDPQSYQILNDGMNAAMVRDIHAETKDPEDSLDRSGRTVGFLEEARYQAIGDKKAADLKDAGWGPTGTGGYLVFAEAASFLPGGGHAANAAFGLSKMLVEDETARIEAGVSGDNKDVAELQQQRLQGLKDEWYRTNSDWARQNDGYSEDHGSWSKIDAAANDGKANAREDSGDQ</sequence>
<evidence type="ECO:0000313" key="2">
    <source>
        <dbReference type="EMBL" id="UNS96745.1"/>
    </source>
</evidence>
<proteinExistence type="predicted"/>
<gene>
    <name evidence="2" type="ORF">MMF93_09635</name>
</gene>
<keyword evidence="3" id="KW-1185">Reference proteome</keyword>
<reference evidence="2 3" key="1">
    <citation type="journal article" date="2023" name="Microbiol. Spectr.">
        <title>Synergy between Genome Mining, Metabolomics, and Bioinformatics Uncovers Antibacterial Chlorinated Carbazole Alkaloids and Their Biosynthetic Gene Cluster from Streptomyces tubbatahanensis sp. nov., a Novel Actinomycete Isolated from Sulu Sea, Philippines.</title>
        <authorList>
            <person name="Tenebro C.P."/>
            <person name="Trono D.J.V.L."/>
            <person name="Balida L.A.P."/>
            <person name="Bayog L.K.A."/>
            <person name="Bruna J.R."/>
            <person name="Sabido E.M."/>
            <person name="Caspe D.P.C."/>
            <person name="de Los Santos E.L.C."/>
            <person name="Saludes J.P."/>
            <person name="Dalisay D.S."/>
        </authorList>
    </citation>
    <scope>NUCLEOTIDE SEQUENCE [LARGE SCALE GENOMIC DNA]</scope>
    <source>
        <strain evidence="2 3">DSD3025</strain>
    </source>
</reference>
<dbReference type="EMBL" id="CP093846">
    <property type="protein sequence ID" value="UNS96745.1"/>
    <property type="molecule type" value="Genomic_DNA"/>
</dbReference>
<evidence type="ECO:0008006" key="4">
    <source>
        <dbReference type="Google" id="ProtNLM"/>
    </source>
</evidence>
<dbReference type="Proteomes" id="UP001202244">
    <property type="component" value="Chromosome"/>
</dbReference>
<name>A0ABY3XQS5_9ACTN</name>
<evidence type="ECO:0000256" key="1">
    <source>
        <dbReference type="SAM" id="MobiDB-lite"/>
    </source>
</evidence>
<evidence type="ECO:0000313" key="3">
    <source>
        <dbReference type="Proteomes" id="UP001202244"/>
    </source>
</evidence>
<organism evidence="2 3">
    <name type="scientific">Streptomyces tubbatahanensis</name>
    <dbReference type="NCBI Taxonomy" id="2923272"/>
    <lineage>
        <taxon>Bacteria</taxon>
        <taxon>Bacillati</taxon>
        <taxon>Actinomycetota</taxon>
        <taxon>Actinomycetes</taxon>
        <taxon>Kitasatosporales</taxon>
        <taxon>Streptomycetaceae</taxon>
        <taxon>Streptomyces</taxon>
    </lineage>
</organism>